<dbReference type="FunFam" id="3.30.2410.10:FF:000004">
    <property type="entry name" value="E3 ubiquitin-protein ligase HUWE1, variant"/>
    <property type="match status" value="1"/>
</dbReference>
<dbReference type="InterPro" id="IPR010314">
    <property type="entry name" value="E3_Ub_ligase_DUF913"/>
</dbReference>
<organism evidence="15 16">
    <name type="scientific">Candida albicans</name>
    <name type="common">Yeast</name>
    <dbReference type="NCBI Taxonomy" id="5476"/>
    <lineage>
        <taxon>Eukaryota</taxon>
        <taxon>Fungi</taxon>
        <taxon>Dikarya</taxon>
        <taxon>Ascomycota</taxon>
        <taxon>Saccharomycotina</taxon>
        <taxon>Pichiomycetes</taxon>
        <taxon>Debaryomycetaceae</taxon>
        <taxon>Candida/Lodderomyces clade</taxon>
        <taxon>Candida</taxon>
    </lineage>
</organism>
<evidence type="ECO:0000256" key="4">
    <source>
        <dbReference type="ARBA" id="ARBA00012485"/>
    </source>
</evidence>
<gene>
    <name evidence="15" type="ORF">FOB64_004909</name>
</gene>
<sequence>MEMAKPLRSLIDKLTTCDINELPQYLQENFKWQRPRGDLIHWIPLLNRFDEIFEQKIEKYGLDKDNVKLSLVSPEDERLIVSCLQFTYILLDHCFDKQVYSSSERIYALINSSSLEIRLRALEVGIVLAEKFVQTTSSRFSAPKPVRNKVLEIAKSFPPLVPIDSTLKQLAENKKNNNHRDTDEKPSIIGDHYNFVYTLDPEKKYPSKWKSINYQYYKSKEDTVTEGLHIFHLPEESVRKLTVQQLFEKGMEVLPPNLGFLREKLIQIKCLAVGFTCCMLSSQVTSTKLFETEPYIFSFLVEAISPENSSLVSRDVYFAAIRALECISFKKVWGAELIRTMGGNVSHGILFQCLRHIWKMVKDQKEDYFEEGYIHFFNLIGNLISNKSLVPKLTAGGILDDLMPFLNLPTKYRWSCSAAVHLITMYLASAKDSLDEFVTNDGFTLLIGNIRREVDFALENPEFGGGAPKDAIVYYSITLRQANYIRNLMKLVADLIQSDSGDRLRNLFDSPLLESFNKVLTHPHVFGPSILAATIDSVFFIIHNEPTAFSILNEAKVIDTILDNYESLFLPSGPLLQILPEVLGAICLNNEGLNKVKDKKLIQVFFKSFYNLNNAKELVRTESSTNLGCSLDELGRHYTSLKPIILQQLSELIENMSEYVNQRLPGIEFYTSDSGSLFSGKGDDSPVKVENGKEITSWENEDSAYLLDNVFNFLGGLLQDSGQWGTDVIQKISFKSWIKLLTLRNAPWDYSMSNGIVSFMGILKYFDDEKREYGLPVIIEELDKTLKLDSVLSYIKYKGEVSYFETIEPQQATILLQDLNIINVLLYSLTEIYINLGSLFNERLGQIVSLFSNSNLLMNLVQLLERSIIEEAIIVSNTPDEVLKMTHNFPNDSPPLQINVCDPSEIKADTKGTSAKFKNTLQLRTGSYYFRGYIPLILASVVRSCIPKRQDHAEGQARQDAVEILLSLGKEFTDSIGRKFNNSYYEESFILNIAYVALYILNQKERSKDQVYTPFAISLFQNGFFKVAEATYLKYISTQESSIIKNALGQILMIFAKTVNHENIPNVPFAKFYFYQGFESNIEQSLTSALLLQIRSVALSLVEHTVGSKSQLTGTNKHPDNVPTPLIEQIAVIIKDIFVGKKELSDSEFIPFDTRNISPPSDQFAYLISLGMSEDQAAHFFEHGCNLSDIASGKFLRCVEIDLKEEQWQSIAESIRDEKIDFSIDFEKFKSTKDILKERKAVDFENIWMNIAQSFPKSISFISDFIMLVSYKEFYDEMLDYTPKIKWPIEDKELFGINLRDIMLNAQTLINPDIISTDTVNEKFFPSLLLVLERMMILLEEPEHEMAPELPFTIQKKKEFDVATKEFKAKTFDLLVKLEVKDNLESAYGLARVLVLYARDKSYADRLAGSQILKDLLKLVRTNVKRKTVIEALRTSVILIFRYCFETSRMAENIMNIEVTALFNNPIRQIKDLHACLRESAPLVFRDIDMAVGVICNNILLEGYTGEESYSSKIAIRKRKNDELSQDVEMSEPEESKPLVSTTIINQLLSELMSAIKTDWLSDPSTVEEKKDTKNQSSICLLTRSFQEVKPRATALNFFIHQLIPTHSLESSTGAEFERRCAISSIAKMCLLSLVSSTISGDNDSSKAKKEDADLALIRRFVVDLMMKILKDVSQSNTLGSIKYGKLLDLFELSGSLISTKFRDSVGPLLNKQATQYDQFHISKIYIEKQVPNLLTNLIAEFDLNFPQIDKVVKAALKPMTFLGKNKVEYEELFAGDANQGDHNDDDDNLPEDVDYHEETPDLFRNSTLGMYDVESEGDDEFYDAEDPVDAMMTGEDLSGASDDGDDDDDEDDDGDDDIDDMSSELSAIDSDLDGGDNADDIEMEIEVDPYDDERGSEDIDEDASDMEDIEIIDDLDLVSQTDGDDDGDDDDGRDDEEDSSSWDDDEMSEYDEDELDGWIEQLDDSEDSNDEVQSRRRPRDPFTSLNNDAESGLRQRLFLDGEADFDDDNAIESDGELSEMDSRSDFEVRMVTPSRGRRRRILDRADFNELERASPALSVLLDGLFRDRNFGSIEISRYEHLNHDTSTIVDFGTLVRCLKMYYPRDGGDLVYPLTTTIIGRIKDESQAIANRKKEEQEKAKKEREEKRRKQLEEEEKRRQEESRQRQESTANVPEREPVMVRIGDRDVDISGTEIDRDYIEALPEDMREEVFASYVRERRANASSTDTDVREIDPDFLDALPDNIRTEILQQETMARRFANFESSSAQDEFEVDDAGEEDVFEDADDARPSGSGRSSSAATTRAQKKPAGKVYFSPLVDKQGIAALIRLLFSPLTISQREHIYHALQYMCYNKQSRIEIMSLMIAILNDCFTNNRPAQKVYTQVCNKAGGNKDSKQQYKLPVGATQISVGIQIVEAVDYLLERNNHLKKDKKSASKESKFPINYMLKILDNKLVTDDQTLLDILARVFQVASRALHALKNSANADDKDDDKENEKEKEKDKPHAPPPPVIPDSNYRLIIKILTGNDCSNTTFRRTISAMQNFSVLPNAQKLFSLELSDKASELGQTIITDLNNLTKELVAGGGSDSKSFSKFSAHWSDQAKLLRILTALDYMFENKEKNKEKGKEDEIEELTDLYKKLALGSLWDALSETLRVLEEKPQLHNIANALLPLIEALMVVCKHSKVRELPIKDILKYEAKKIDFTKEPIESLFFSFTDEHKKILNQMVRSNPNLMSGPFGMLVRNPRVLEFDNKKNYFDRKLHQDKKENRKMLVSVRRDQVFLDSYRSLFFKPKDEFRNSKLEINFKGEQGIDAGGVTREWYQVLSRQMFNPDYALFTPVVSDETTFHPNRTSYINPEHLSFFKFIGRIIGKAIYDNCFLDCHFSRAVYKRILGKPQSLKDMETLDLEYFKSLMWMLENDITDVITEDFSVETDDYGEHKIIDLIPNGRNIPVTEENKNEYVKKVVEYRLQTSVEEQMENFLIGFHEIIPKDLVAIFDEKELELLISGLPDIDVSDWQNHTSYNNYSPSSLQIQWFWRAVKSFDNEERARLLQFATGTSKVPLNGFKELSGASGTCKFSIHRDYGSTDRLPSSHTCFNQIDLPAYDCYETLRGSLLMAITEGHEGFGLA</sequence>
<dbReference type="Gene3D" id="3.30.2160.10">
    <property type="entry name" value="Hect, E3 ligase catalytic domain"/>
    <property type="match status" value="1"/>
</dbReference>
<dbReference type="UniPathway" id="UPA00143"/>
<dbReference type="GO" id="GO:0005737">
    <property type="term" value="C:cytoplasm"/>
    <property type="evidence" value="ECO:0007669"/>
    <property type="project" value="TreeGrafter"/>
</dbReference>
<feature type="region of interest" description="Disordered" evidence="13">
    <location>
        <begin position="1833"/>
        <end position="1989"/>
    </location>
</feature>
<name>A0A8H6BXL8_CANAX</name>
<dbReference type="Pfam" id="PF06012">
    <property type="entry name" value="DUF908"/>
    <property type="match status" value="1"/>
</dbReference>
<feature type="compositionally biased region" description="Acidic residues" evidence="13">
    <location>
        <begin position="1899"/>
        <end position="1971"/>
    </location>
</feature>
<evidence type="ECO:0000256" key="12">
    <source>
        <dbReference type="PROSITE-ProRule" id="PRU00104"/>
    </source>
</evidence>
<dbReference type="EC" id="2.3.2.26" evidence="4"/>
<dbReference type="EMBL" id="JABWAD010000059">
    <property type="protein sequence ID" value="KAF6065139.1"/>
    <property type="molecule type" value="Genomic_DNA"/>
</dbReference>
<feature type="compositionally biased region" description="Low complexity" evidence="13">
    <location>
        <begin position="2291"/>
        <end position="2303"/>
    </location>
</feature>
<dbReference type="SUPFAM" id="SSF56204">
    <property type="entry name" value="Hect, E3 ligase catalytic domain"/>
    <property type="match status" value="1"/>
</dbReference>
<dbReference type="GO" id="GO:0000209">
    <property type="term" value="P:protein polyubiquitination"/>
    <property type="evidence" value="ECO:0007669"/>
    <property type="project" value="TreeGrafter"/>
</dbReference>
<dbReference type="PANTHER" id="PTHR11254:SF67">
    <property type="entry name" value="E3 UBIQUITIN-PROTEIN LIGASE HUWE1"/>
    <property type="match status" value="1"/>
</dbReference>
<evidence type="ECO:0000256" key="2">
    <source>
        <dbReference type="ARBA" id="ARBA00004123"/>
    </source>
</evidence>
<keyword evidence="9" id="KW-0539">Nucleus</keyword>
<protein>
    <recommendedName>
        <fullName evidence="4">HECT-type E3 ubiquitin transferase</fullName>
        <ecNumber evidence="4">2.3.2.26</ecNumber>
    </recommendedName>
    <alternativeName>
        <fullName evidence="11">HECT-type E3 ubiquitin transferase TOM1</fullName>
    </alternativeName>
</protein>
<dbReference type="Proteomes" id="UP000536275">
    <property type="component" value="Unassembled WGS sequence"/>
</dbReference>
<dbReference type="GO" id="GO:0006511">
    <property type="term" value="P:ubiquitin-dependent protein catabolic process"/>
    <property type="evidence" value="ECO:0007669"/>
    <property type="project" value="TreeGrafter"/>
</dbReference>
<dbReference type="Gene3D" id="3.90.1750.10">
    <property type="entry name" value="Hect, E3 ligase catalytic domains"/>
    <property type="match status" value="1"/>
</dbReference>
<evidence type="ECO:0000256" key="1">
    <source>
        <dbReference type="ARBA" id="ARBA00000885"/>
    </source>
</evidence>
<dbReference type="Pfam" id="PF00632">
    <property type="entry name" value="HECT"/>
    <property type="match status" value="1"/>
</dbReference>
<feature type="active site" description="Glycyl thioester intermediate" evidence="12">
    <location>
        <position position="3093"/>
    </location>
</feature>
<evidence type="ECO:0000256" key="3">
    <source>
        <dbReference type="ARBA" id="ARBA00004906"/>
    </source>
</evidence>
<evidence type="ECO:0000256" key="6">
    <source>
        <dbReference type="ARBA" id="ARBA00022679"/>
    </source>
</evidence>
<keyword evidence="7 12" id="KW-0833">Ubl conjugation pathway</keyword>
<keyword evidence="8" id="KW-0509">mRNA transport</keyword>
<evidence type="ECO:0000256" key="5">
    <source>
        <dbReference type="ARBA" id="ARBA00022448"/>
    </source>
</evidence>
<dbReference type="GO" id="GO:0051028">
    <property type="term" value="P:mRNA transport"/>
    <property type="evidence" value="ECO:0007669"/>
    <property type="project" value="UniProtKB-KW"/>
</dbReference>
<feature type="compositionally biased region" description="Acidic residues" evidence="13">
    <location>
        <begin position="1843"/>
        <end position="1863"/>
    </location>
</feature>
<dbReference type="InterPro" id="IPR016024">
    <property type="entry name" value="ARM-type_fold"/>
</dbReference>
<keyword evidence="6 15" id="KW-0808">Transferase</keyword>
<feature type="region of interest" description="Disordered" evidence="13">
    <location>
        <begin position="2130"/>
        <end position="2180"/>
    </location>
</feature>
<dbReference type="CDD" id="cd00078">
    <property type="entry name" value="HECTc"/>
    <property type="match status" value="1"/>
</dbReference>
<dbReference type="PANTHER" id="PTHR11254">
    <property type="entry name" value="HECT DOMAIN UBIQUITIN-PROTEIN LIGASE"/>
    <property type="match status" value="1"/>
</dbReference>
<dbReference type="FunFam" id="3.90.1750.10:FF:000003">
    <property type="entry name" value="E3 ubiquitin-protein ligase UPL1"/>
    <property type="match status" value="1"/>
</dbReference>
<evidence type="ECO:0000256" key="9">
    <source>
        <dbReference type="ARBA" id="ARBA00023242"/>
    </source>
</evidence>
<proteinExistence type="inferred from homology"/>
<dbReference type="Pfam" id="PF06025">
    <property type="entry name" value="DUF913"/>
    <property type="match status" value="1"/>
</dbReference>
<feature type="compositionally biased region" description="Acidic residues" evidence="13">
    <location>
        <begin position="1871"/>
        <end position="1892"/>
    </location>
</feature>
<dbReference type="GO" id="GO:0005634">
    <property type="term" value="C:nucleus"/>
    <property type="evidence" value="ECO:0007669"/>
    <property type="project" value="UniProtKB-SubCell"/>
</dbReference>
<evidence type="ECO:0000256" key="7">
    <source>
        <dbReference type="ARBA" id="ARBA00022786"/>
    </source>
</evidence>
<feature type="region of interest" description="Disordered" evidence="13">
    <location>
        <begin position="1777"/>
        <end position="1808"/>
    </location>
</feature>
<feature type="region of interest" description="Disordered" evidence="13">
    <location>
        <begin position="2481"/>
        <end position="2512"/>
    </location>
</feature>
<dbReference type="PROSITE" id="PS50237">
    <property type="entry name" value="HECT"/>
    <property type="match status" value="1"/>
</dbReference>
<dbReference type="FunFam" id="3.30.2160.10:FF:000001">
    <property type="entry name" value="E3 ubiquitin-protein ligase NEDD4-like"/>
    <property type="match status" value="1"/>
</dbReference>
<keyword evidence="5" id="KW-0813">Transport</keyword>
<feature type="compositionally biased region" description="Basic and acidic residues" evidence="13">
    <location>
        <begin position="2490"/>
        <end position="2503"/>
    </location>
</feature>
<dbReference type="InterPro" id="IPR010309">
    <property type="entry name" value="E3_Ub_ligase_DUF908"/>
</dbReference>
<evidence type="ECO:0000259" key="14">
    <source>
        <dbReference type="PROSITE" id="PS50237"/>
    </source>
</evidence>
<feature type="region of interest" description="Disordered" evidence="13">
    <location>
        <begin position="2282"/>
        <end position="2305"/>
    </location>
</feature>
<evidence type="ECO:0000256" key="10">
    <source>
        <dbReference type="ARBA" id="ARBA00034494"/>
    </source>
</evidence>
<comment type="subcellular location">
    <subcellularLocation>
        <location evidence="2">Nucleus</location>
    </subcellularLocation>
</comment>
<comment type="pathway">
    <text evidence="3">Protein modification; protein ubiquitination.</text>
</comment>
<dbReference type="InterPro" id="IPR050409">
    <property type="entry name" value="E3_ubiq-protein_ligase"/>
</dbReference>
<comment type="catalytic activity">
    <reaction evidence="1">
        <text>S-ubiquitinyl-[E2 ubiquitin-conjugating enzyme]-L-cysteine + [acceptor protein]-L-lysine = [E2 ubiquitin-conjugating enzyme]-L-cysteine + N(6)-ubiquitinyl-[acceptor protein]-L-lysine.</text>
        <dbReference type="EC" id="2.3.2.26"/>
    </reaction>
</comment>
<dbReference type="SUPFAM" id="SSF48371">
    <property type="entry name" value="ARM repeat"/>
    <property type="match status" value="1"/>
</dbReference>
<dbReference type="GO" id="GO:0061630">
    <property type="term" value="F:ubiquitin protein ligase activity"/>
    <property type="evidence" value="ECO:0007669"/>
    <property type="project" value="UniProtKB-EC"/>
</dbReference>
<accession>A0A8H6BXL8</accession>
<dbReference type="Pfam" id="PF14377">
    <property type="entry name" value="UBM"/>
    <property type="match status" value="2"/>
</dbReference>
<dbReference type="Gene3D" id="3.30.2410.10">
    <property type="entry name" value="Hect, E3 ligase catalytic domain"/>
    <property type="match status" value="1"/>
</dbReference>
<evidence type="ECO:0000256" key="13">
    <source>
        <dbReference type="SAM" id="MobiDB-lite"/>
    </source>
</evidence>
<dbReference type="InterPro" id="IPR000569">
    <property type="entry name" value="HECT_dom"/>
</dbReference>
<dbReference type="InterPro" id="IPR025527">
    <property type="entry name" value="HUWE1/Rev1_UBM"/>
</dbReference>
<evidence type="ECO:0000256" key="11">
    <source>
        <dbReference type="ARBA" id="ARBA00076267"/>
    </source>
</evidence>
<reference evidence="15 16" key="1">
    <citation type="submission" date="2020-03" db="EMBL/GenBank/DDBJ databases">
        <title>FDA dAtabase for Regulatory Grade micrObial Sequences (FDA-ARGOS): Supporting development and validation of Infectious Disease Dx tests.</title>
        <authorList>
            <person name="Campos J."/>
            <person name="Goldberg B."/>
            <person name="Tallon L."/>
            <person name="Sadzewicz L."/>
            <person name="Vavikolanu K."/>
            <person name="Mehta A."/>
            <person name="Aluvathingal J."/>
            <person name="Nadendla S."/>
            <person name="Nandy P."/>
            <person name="Geyer C."/>
            <person name="Yan Y."/>
            <person name="Sichtig H."/>
        </authorList>
    </citation>
    <scope>NUCLEOTIDE SEQUENCE [LARGE SCALE GENOMIC DNA]</scope>
    <source>
        <strain evidence="15 16">FDAARGOS_656</strain>
    </source>
</reference>
<dbReference type="SMART" id="SM00119">
    <property type="entry name" value="HECTc"/>
    <property type="match status" value="1"/>
</dbReference>
<dbReference type="InterPro" id="IPR035983">
    <property type="entry name" value="Hect_E3_ubiquitin_ligase"/>
</dbReference>
<feature type="compositionally biased region" description="Basic and acidic residues" evidence="13">
    <location>
        <begin position="2130"/>
        <end position="2167"/>
    </location>
</feature>
<evidence type="ECO:0000313" key="15">
    <source>
        <dbReference type="EMBL" id="KAF6065139.1"/>
    </source>
</evidence>
<feature type="domain" description="HECT" evidence="14">
    <location>
        <begin position="2790"/>
        <end position="3126"/>
    </location>
</feature>
<comment type="similarity">
    <text evidence="10">Belongs to the UPL family. TOM1/PTR1 subfamily.</text>
</comment>
<evidence type="ECO:0000313" key="16">
    <source>
        <dbReference type="Proteomes" id="UP000536275"/>
    </source>
</evidence>
<comment type="caution">
    <text evidence="15">The sequence shown here is derived from an EMBL/GenBank/DDBJ whole genome shotgun (WGS) entry which is preliminary data.</text>
</comment>
<feature type="compositionally biased region" description="Acidic residues" evidence="13">
    <location>
        <begin position="1784"/>
        <end position="1796"/>
    </location>
</feature>
<evidence type="ECO:0000256" key="8">
    <source>
        <dbReference type="ARBA" id="ARBA00022816"/>
    </source>
</evidence>